<proteinExistence type="predicted"/>
<accession>A0A1I5KTN5</accession>
<dbReference type="STRING" id="455193.SAMN05421805_12818"/>
<feature type="compositionally biased region" description="Basic and acidic residues" evidence="1">
    <location>
        <begin position="1"/>
        <end position="22"/>
    </location>
</feature>
<gene>
    <name evidence="2" type="ORF">ATL45_7576</name>
    <name evidence="3" type="ORF">SAMN05421805_12818</name>
</gene>
<dbReference type="OrthoDB" id="5519961at2"/>
<keyword evidence="5" id="KW-1185">Reference proteome</keyword>
<evidence type="ECO:0000313" key="5">
    <source>
        <dbReference type="Proteomes" id="UP000270697"/>
    </source>
</evidence>
<dbReference type="Proteomes" id="UP000270697">
    <property type="component" value="Unassembled WGS sequence"/>
</dbReference>
<evidence type="ECO:0000256" key="1">
    <source>
        <dbReference type="SAM" id="MobiDB-lite"/>
    </source>
</evidence>
<evidence type="ECO:0000313" key="2">
    <source>
        <dbReference type="EMBL" id="RKT89129.1"/>
    </source>
</evidence>
<evidence type="ECO:0000313" key="4">
    <source>
        <dbReference type="Proteomes" id="UP000199398"/>
    </source>
</evidence>
<dbReference type="EMBL" id="FOUP01000028">
    <property type="protein sequence ID" value="SFO88385.1"/>
    <property type="molecule type" value="Genomic_DNA"/>
</dbReference>
<evidence type="ECO:0000313" key="3">
    <source>
        <dbReference type="EMBL" id="SFO88385.1"/>
    </source>
</evidence>
<feature type="compositionally biased region" description="Acidic residues" evidence="1">
    <location>
        <begin position="35"/>
        <end position="47"/>
    </location>
</feature>
<organism evidence="3 4">
    <name type="scientific">Saccharopolyspora antimicrobica</name>
    <dbReference type="NCBI Taxonomy" id="455193"/>
    <lineage>
        <taxon>Bacteria</taxon>
        <taxon>Bacillati</taxon>
        <taxon>Actinomycetota</taxon>
        <taxon>Actinomycetes</taxon>
        <taxon>Pseudonocardiales</taxon>
        <taxon>Pseudonocardiaceae</taxon>
        <taxon>Saccharopolyspora</taxon>
    </lineage>
</organism>
<dbReference type="AlphaFoldDB" id="A0A1I5KTN5"/>
<sequence length="63" mass="7114">MPRESDKHGPRKDDELEKELEGYLRSGHPTRADESLEAEPPADDDPETDVRPPPPPPPDREES</sequence>
<reference evidence="3 4" key="1">
    <citation type="submission" date="2016-10" db="EMBL/GenBank/DDBJ databases">
        <authorList>
            <person name="de Groot N.N."/>
        </authorList>
    </citation>
    <scope>NUCLEOTIDE SEQUENCE [LARGE SCALE GENOMIC DNA]</scope>
    <source>
        <strain evidence="3 4">CPCC 201259</strain>
    </source>
</reference>
<dbReference type="EMBL" id="RBXX01000002">
    <property type="protein sequence ID" value="RKT89129.1"/>
    <property type="molecule type" value="Genomic_DNA"/>
</dbReference>
<feature type="region of interest" description="Disordered" evidence="1">
    <location>
        <begin position="1"/>
        <end position="63"/>
    </location>
</feature>
<name>A0A1I5KTN5_9PSEU</name>
<dbReference type="RefSeq" id="WP_093160156.1">
    <property type="nucleotide sequence ID" value="NZ_FOUP01000028.1"/>
</dbReference>
<protein>
    <submittedName>
        <fullName evidence="3">Uncharacterized protein</fullName>
    </submittedName>
</protein>
<reference evidence="2 5" key="2">
    <citation type="submission" date="2018-10" db="EMBL/GenBank/DDBJ databases">
        <title>Sequencing the genomes of 1000 actinobacteria strains.</title>
        <authorList>
            <person name="Klenk H.-P."/>
        </authorList>
    </citation>
    <scope>NUCLEOTIDE SEQUENCE [LARGE SCALE GENOMIC DNA]</scope>
    <source>
        <strain evidence="2 5">DSM 45119</strain>
    </source>
</reference>
<dbReference type="Proteomes" id="UP000199398">
    <property type="component" value="Unassembled WGS sequence"/>
</dbReference>